<dbReference type="SMART" id="SM00353">
    <property type="entry name" value="HLH"/>
    <property type="match status" value="1"/>
</dbReference>
<dbReference type="EMBL" id="BJWL01000024">
    <property type="protein sequence ID" value="GFZ15266.1"/>
    <property type="molecule type" value="Genomic_DNA"/>
</dbReference>
<keyword evidence="3" id="KW-0805">Transcription regulation</keyword>
<evidence type="ECO:0000313" key="12">
    <source>
        <dbReference type="Proteomes" id="UP000585474"/>
    </source>
</evidence>
<dbReference type="Pfam" id="PF00010">
    <property type="entry name" value="HLH"/>
    <property type="match status" value="1"/>
</dbReference>
<dbReference type="GO" id="GO:0090575">
    <property type="term" value="C:RNA polymerase II transcription regulator complex"/>
    <property type="evidence" value="ECO:0007669"/>
    <property type="project" value="TreeGrafter"/>
</dbReference>
<evidence type="ECO:0000256" key="4">
    <source>
        <dbReference type="ARBA" id="ARBA00023125"/>
    </source>
</evidence>
<dbReference type="PANTHER" id="PTHR13935:SF106">
    <property type="entry name" value="ACHAETE-SCUTE COMPLEX PROTEIN T5-RELATED"/>
    <property type="match status" value="1"/>
</dbReference>
<dbReference type="OrthoDB" id="1935281at2759"/>
<keyword evidence="7" id="KW-0175">Coiled coil</keyword>
<accession>A0A7J0GWS9</accession>
<evidence type="ECO:0000256" key="7">
    <source>
        <dbReference type="SAM" id="Coils"/>
    </source>
</evidence>
<keyword evidence="6" id="KW-0539">Nucleus</keyword>
<comment type="caution">
    <text evidence="11">The sequence shown here is derived from an EMBL/GenBank/DDBJ whole genome shotgun (WGS) entry which is preliminary data.</text>
</comment>
<dbReference type="SUPFAM" id="SSF47459">
    <property type="entry name" value="HLH, helix-loop-helix DNA-binding domain"/>
    <property type="match status" value="1"/>
</dbReference>
<evidence type="ECO:0000256" key="2">
    <source>
        <dbReference type="ARBA" id="ARBA00011738"/>
    </source>
</evidence>
<dbReference type="GO" id="GO:0000977">
    <property type="term" value="F:RNA polymerase II transcription regulatory region sequence-specific DNA binding"/>
    <property type="evidence" value="ECO:0007669"/>
    <property type="project" value="TreeGrafter"/>
</dbReference>
<evidence type="ECO:0000256" key="8">
    <source>
        <dbReference type="SAM" id="MobiDB-lite"/>
    </source>
</evidence>
<dbReference type="GO" id="GO:0046983">
    <property type="term" value="F:protein dimerization activity"/>
    <property type="evidence" value="ECO:0007669"/>
    <property type="project" value="InterPro"/>
</dbReference>
<evidence type="ECO:0000313" key="11">
    <source>
        <dbReference type="EMBL" id="GFZ15310.1"/>
    </source>
</evidence>
<sequence length="255" mass="28660">MFSSLHKSDELVFQTLSLPRNQQEIQQDLSDIGLVILESGNLTTNTIGKRKKKSLGIDQEDNDGGASGKKEKKRVVHREIERQRRQEMGNLYASLRTLLPLEYIKGKRSISDHMNEAVNYINHLRKNIKELEIKREKLKNLSSSRDSLASTTSGSSKNCLPNSVTVSPCYGGVEILVTSEKCFVLSKVFGLLVDERMNVVSYLSTEVNGRLFHTIRSEVSDQMYVDPSTLQQKLCGVMNGKLIESPTNLPMPRMG</sequence>
<dbReference type="InterPro" id="IPR015660">
    <property type="entry name" value="MASH1/Ascl1a-like"/>
</dbReference>
<evidence type="ECO:0000256" key="1">
    <source>
        <dbReference type="ARBA" id="ARBA00004123"/>
    </source>
</evidence>
<proteinExistence type="predicted"/>
<comment type="subunit">
    <text evidence="2">Homodimer.</text>
</comment>
<evidence type="ECO:0000313" key="10">
    <source>
        <dbReference type="EMBL" id="GFZ15266.1"/>
    </source>
</evidence>
<keyword evidence="4 11" id="KW-0238">DNA-binding</keyword>
<feature type="coiled-coil region" evidence="7">
    <location>
        <begin position="114"/>
        <end position="141"/>
    </location>
</feature>
<dbReference type="FunFam" id="4.10.280.10:FF:000085">
    <property type="entry name" value="Transcription factor bHLH126"/>
    <property type="match status" value="1"/>
</dbReference>
<feature type="region of interest" description="Disordered" evidence="8">
    <location>
        <begin position="56"/>
        <end position="77"/>
    </location>
</feature>
<dbReference type="Gene3D" id="4.10.280.10">
    <property type="entry name" value="Helix-loop-helix DNA-binding domain"/>
    <property type="match status" value="1"/>
</dbReference>
<gene>
    <name evidence="10" type="ORF">Acr_24g0014560</name>
    <name evidence="11" type="ORF">Acr_24g0015000</name>
</gene>
<dbReference type="InterPro" id="IPR036638">
    <property type="entry name" value="HLH_DNA-bd_sf"/>
</dbReference>
<dbReference type="GO" id="GO:0000981">
    <property type="term" value="F:DNA-binding transcription factor activity, RNA polymerase II-specific"/>
    <property type="evidence" value="ECO:0007669"/>
    <property type="project" value="TreeGrafter"/>
</dbReference>
<protein>
    <submittedName>
        <fullName evidence="11">Basic helix-loop-helix (BHLH) DNA-binding superfamily protein</fullName>
    </submittedName>
</protein>
<dbReference type="AlphaFoldDB" id="A0A7J0GWS9"/>
<evidence type="ECO:0000256" key="3">
    <source>
        <dbReference type="ARBA" id="ARBA00023015"/>
    </source>
</evidence>
<dbReference type="CDD" id="cd18914">
    <property type="entry name" value="bHLH_AtORG2_like"/>
    <property type="match status" value="1"/>
</dbReference>
<dbReference type="InterPro" id="IPR011598">
    <property type="entry name" value="bHLH_dom"/>
</dbReference>
<comment type="subcellular location">
    <subcellularLocation>
        <location evidence="1">Nucleus</location>
    </subcellularLocation>
</comment>
<evidence type="ECO:0000256" key="6">
    <source>
        <dbReference type="ARBA" id="ARBA00023242"/>
    </source>
</evidence>
<keyword evidence="12" id="KW-1185">Reference proteome</keyword>
<dbReference type="Proteomes" id="UP000585474">
    <property type="component" value="Unassembled WGS sequence"/>
</dbReference>
<dbReference type="EMBL" id="BJWL01000024">
    <property type="protein sequence ID" value="GFZ15310.1"/>
    <property type="molecule type" value="Genomic_DNA"/>
</dbReference>
<keyword evidence="5" id="KW-0804">Transcription</keyword>
<dbReference type="PANTHER" id="PTHR13935">
    <property type="entry name" value="ACHAETE-SCUTE TRANSCRIPTION FACTOR-RELATED"/>
    <property type="match status" value="1"/>
</dbReference>
<evidence type="ECO:0000259" key="9">
    <source>
        <dbReference type="PROSITE" id="PS50888"/>
    </source>
</evidence>
<reference evidence="11 12" key="1">
    <citation type="submission" date="2019-07" db="EMBL/GenBank/DDBJ databases">
        <title>De Novo Assembly of kiwifruit Actinidia rufa.</title>
        <authorList>
            <person name="Sugita-Konishi S."/>
            <person name="Sato K."/>
            <person name="Mori E."/>
            <person name="Abe Y."/>
            <person name="Kisaki G."/>
            <person name="Hamano K."/>
            <person name="Suezawa K."/>
            <person name="Otani M."/>
            <person name="Fukuda T."/>
            <person name="Manabe T."/>
            <person name="Gomi K."/>
            <person name="Tabuchi M."/>
            <person name="Akimitsu K."/>
            <person name="Kataoka I."/>
        </authorList>
    </citation>
    <scope>NUCLEOTIDE SEQUENCE [LARGE SCALE GENOMIC DNA]</scope>
    <source>
        <strain evidence="12">cv. Fuchu</strain>
        <strain evidence="11">Fuchu</strain>
    </source>
</reference>
<organism evidence="11 12">
    <name type="scientific">Actinidia rufa</name>
    <dbReference type="NCBI Taxonomy" id="165716"/>
    <lineage>
        <taxon>Eukaryota</taxon>
        <taxon>Viridiplantae</taxon>
        <taxon>Streptophyta</taxon>
        <taxon>Embryophyta</taxon>
        <taxon>Tracheophyta</taxon>
        <taxon>Spermatophyta</taxon>
        <taxon>Magnoliopsida</taxon>
        <taxon>eudicotyledons</taxon>
        <taxon>Gunneridae</taxon>
        <taxon>Pentapetalae</taxon>
        <taxon>asterids</taxon>
        <taxon>Ericales</taxon>
        <taxon>Actinidiaceae</taxon>
        <taxon>Actinidia</taxon>
    </lineage>
</organism>
<evidence type="ECO:0000256" key="5">
    <source>
        <dbReference type="ARBA" id="ARBA00023163"/>
    </source>
</evidence>
<dbReference type="PROSITE" id="PS50888">
    <property type="entry name" value="BHLH"/>
    <property type="match status" value="1"/>
</dbReference>
<feature type="domain" description="BHLH" evidence="9">
    <location>
        <begin position="72"/>
        <end position="124"/>
    </location>
</feature>
<name>A0A7J0GWS9_9ERIC</name>